<comment type="similarity">
    <text evidence="1">Belongs to the ribosome association toxin RatA family.</text>
</comment>
<dbReference type="InterPro" id="IPR023393">
    <property type="entry name" value="START-like_dom_sf"/>
</dbReference>
<sequence length="152" mass="17551">MPAHSETRTLPYTARQMYDLVADVARYPEFIPWIAASRVRSVTPEGEYAVMLADLVIGFKMFRERFLSRVTLWEEKQKIDTEYIEGPFHHLLSTWQFRDLPEGGCEVAFSVDFEFKNRILQGAAGLFFMEAMQRIVRAFETRAQALYGTGVA</sequence>
<dbReference type="RefSeq" id="WP_259546130.1">
    <property type="nucleotide sequence ID" value="NZ_BAABHW010000001.1"/>
</dbReference>
<proteinExistence type="inferred from homology"/>
<accession>A0ABP9L2I0</accession>
<name>A0ABP9L2I0_9RHOB</name>
<gene>
    <name evidence="3" type="ORF">GCM10023209_11930</name>
</gene>
<dbReference type="Pfam" id="PF03364">
    <property type="entry name" value="Polyketide_cyc"/>
    <property type="match status" value="1"/>
</dbReference>
<organism evidence="3 4">
    <name type="scientific">[Roseibacterium] beibuensis</name>
    <dbReference type="NCBI Taxonomy" id="1193142"/>
    <lineage>
        <taxon>Bacteria</taxon>
        <taxon>Pseudomonadati</taxon>
        <taxon>Pseudomonadota</taxon>
        <taxon>Alphaproteobacteria</taxon>
        <taxon>Rhodobacterales</taxon>
        <taxon>Roseobacteraceae</taxon>
        <taxon>Roseicyclus</taxon>
    </lineage>
</organism>
<dbReference type="CDD" id="cd07813">
    <property type="entry name" value="COQ10p_like"/>
    <property type="match status" value="1"/>
</dbReference>
<dbReference type="SUPFAM" id="SSF55961">
    <property type="entry name" value="Bet v1-like"/>
    <property type="match status" value="1"/>
</dbReference>
<dbReference type="InterPro" id="IPR044996">
    <property type="entry name" value="COQ10-like"/>
</dbReference>
<comment type="caution">
    <text evidence="3">The sequence shown here is derived from an EMBL/GenBank/DDBJ whole genome shotgun (WGS) entry which is preliminary data.</text>
</comment>
<dbReference type="Gene3D" id="3.30.530.20">
    <property type="match status" value="1"/>
</dbReference>
<keyword evidence="4" id="KW-1185">Reference proteome</keyword>
<dbReference type="PANTHER" id="PTHR12901">
    <property type="entry name" value="SPERM PROTEIN HOMOLOG"/>
    <property type="match status" value="1"/>
</dbReference>
<dbReference type="EMBL" id="BAABHW010000001">
    <property type="protein sequence ID" value="GAA5069807.1"/>
    <property type="molecule type" value="Genomic_DNA"/>
</dbReference>
<protein>
    <submittedName>
        <fullName evidence="3">Type II toxin-antitoxin system RatA family toxin</fullName>
    </submittedName>
</protein>
<reference evidence="4" key="1">
    <citation type="journal article" date="2019" name="Int. J. Syst. Evol. Microbiol.">
        <title>The Global Catalogue of Microorganisms (GCM) 10K type strain sequencing project: providing services to taxonomists for standard genome sequencing and annotation.</title>
        <authorList>
            <consortium name="The Broad Institute Genomics Platform"/>
            <consortium name="The Broad Institute Genome Sequencing Center for Infectious Disease"/>
            <person name="Wu L."/>
            <person name="Ma J."/>
        </authorList>
    </citation>
    <scope>NUCLEOTIDE SEQUENCE [LARGE SCALE GENOMIC DNA]</scope>
    <source>
        <strain evidence="4">JCM 18015</strain>
    </source>
</reference>
<dbReference type="Proteomes" id="UP001499910">
    <property type="component" value="Unassembled WGS sequence"/>
</dbReference>
<evidence type="ECO:0000313" key="3">
    <source>
        <dbReference type="EMBL" id="GAA5069807.1"/>
    </source>
</evidence>
<evidence type="ECO:0000256" key="1">
    <source>
        <dbReference type="ARBA" id="ARBA00008918"/>
    </source>
</evidence>
<evidence type="ECO:0000259" key="2">
    <source>
        <dbReference type="Pfam" id="PF03364"/>
    </source>
</evidence>
<evidence type="ECO:0000313" key="4">
    <source>
        <dbReference type="Proteomes" id="UP001499910"/>
    </source>
</evidence>
<dbReference type="InterPro" id="IPR005031">
    <property type="entry name" value="COQ10_START"/>
</dbReference>
<feature type="domain" description="Coenzyme Q-binding protein COQ10 START" evidence="2">
    <location>
        <begin position="10"/>
        <end position="140"/>
    </location>
</feature>
<dbReference type="PANTHER" id="PTHR12901:SF10">
    <property type="entry name" value="COENZYME Q-BINDING PROTEIN COQ10, MITOCHONDRIAL"/>
    <property type="match status" value="1"/>
</dbReference>